<evidence type="ECO:0000256" key="10">
    <source>
        <dbReference type="HAMAP-Rule" id="MF_01820"/>
    </source>
</evidence>
<evidence type="ECO:0000313" key="14">
    <source>
        <dbReference type="EMBL" id="PNC19799.1"/>
    </source>
</evidence>
<gene>
    <name evidence="10 14" type="primary">rsgA</name>
    <name evidence="14" type="ORF">CXU22_01955</name>
</gene>
<dbReference type="RefSeq" id="WP_102712012.1">
    <property type="nucleotide sequence ID" value="NZ_PJKA01000003.1"/>
</dbReference>
<feature type="binding site" evidence="10">
    <location>
        <position position="294"/>
    </location>
    <ligand>
        <name>Zn(2+)</name>
        <dbReference type="ChEBI" id="CHEBI:29105"/>
    </ligand>
</feature>
<dbReference type="GO" id="GO:0019843">
    <property type="term" value="F:rRNA binding"/>
    <property type="evidence" value="ECO:0007669"/>
    <property type="project" value="UniProtKB-KW"/>
</dbReference>
<evidence type="ECO:0000259" key="13">
    <source>
        <dbReference type="PROSITE" id="PS51721"/>
    </source>
</evidence>
<dbReference type="Gene3D" id="1.10.40.50">
    <property type="entry name" value="Probable gtpase engc, domain 3"/>
    <property type="match status" value="1"/>
</dbReference>
<feature type="binding site" evidence="10">
    <location>
        <position position="300"/>
    </location>
    <ligand>
        <name>Zn(2+)</name>
        <dbReference type="ChEBI" id="CHEBI:29105"/>
    </ligand>
</feature>
<dbReference type="AlphaFoldDB" id="A0A2N8HGD2"/>
<dbReference type="PANTHER" id="PTHR32120">
    <property type="entry name" value="SMALL RIBOSOMAL SUBUNIT BIOGENESIS GTPASE RSGA"/>
    <property type="match status" value="1"/>
</dbReference>
<feature type="binding site" evidence="10">
    <location>
        <begin position="206"/>
        <end position="214"/>
    </location>
    <ligand>
        <name>GTP</name>
        <dbReference type="ChEBI" id="CHEBI:37565"/>
    </ligand>
</feature>
<keyword evidence="5 10" id="KW-0547">Nucleotide-binding</keyword>
<dbReference type="PROSITE" id="PS50936">
    <property type="entry name" value="ENGC_GTPASE"/>
    <property type="match status" value="1"/>
</dbReference>
<evidence type="ECO:0000256" key="3">
    <source>
        <dbReference type="ARBA" id="ARBA00022723"/>
    </source>
</evidence>
<comment type="subunit">
    <text evidence="10">Monomer. Associates with 30S ribosomal subunit, binds 16S rRNA.</text>
</comment>
<evidence type="ECO:0000256" key="9">
    <source>
        <dbReference type="ARBA" id="ARBA00023134"/>
    </source>
</evidence>
<dbReference type="SUPFAM" id="SSF52540">
    <property type="entry name" value="P-loop containing nucleoside triphosphate hydrolases"/>
    <property type="match status" value="1"/>
</dbReference>
<feature type="region of interest" description="Disordered" evidence="11">
    <location>
        <begin position="335"/>
        <end position="373"/>
    </location>
</feature>
<sequence length="373" mass="41775">MPVTLQDLGWNDHFQRAFNAVAKPGWIPGRLIRETKINFTALLDGGEDVDAVVSGKLWHDAATDAELPAVGDWVAIDPGEAGDEAVIRAILPRQTCFSRKAPGKSSAEQVLGTNVDIVAVVTEPGTDFNPRRMERYFTLIRRSGATPLILLNKADLFSREEVKEAMQTLRELSPECSIISISALHNKGIKEFRKCLSKGQTISIVGSSGVGKSTLVNTLLGDEWLWTGEVNEVTGKGRHTTVARELVLLKHGGLLIDNPGIREIQMWTDEHTLRESFADLTELAHECKFADCSHGTDSGCAIRKAVEEGRLDKERYLNFLNLEDEIARLAKRQKKRQMNVERAGKRDRKVQARNYEDRVDLERRHKPNHRSHD</sequence>
<evidence type="ECO:0000256" key="2">
    <source>
        <dbReference type="ARBA" id="ARBA00022517"/>
    </source>
</evidence>
<feature type="binding site" evidence="10">
    <location>
        <position position="287"/>
    </location>
    <ligand>
        <name>Zn(2+)</name>
        <dbReference type="ChEBI" id="CHEBI:29105"/>
    </ligand>
</feature>
<keyword evidence="3 10" id="KW-0479">Metal-binding</keyword>
<feature type="domain" description="EngC GTPase" evidence="12">
    <location>
        <begin position="113"/>
        <end position="262"/>
    </location>
</feature>
<keyword evidence="6 10" id="KW-0378">Hydrolase</keyword>
<comment type="subcellular location">
    <subcellularLocation>
        <location evidence="10">Cytoplasm</location>
    </subcellularLocation>
</comment>
<keyword evidence="2 10" id="KW-0690">Ribosome biogenesis</keyword>
<name>A0A2N8HGD2_9BACT</name>
<dbReference type="GO" id="GO:0046872">
    <property type="term" value="F:metal ion binding"/>
    <property type="evidence" value="ECO:0007669"/>
    <property type="project" value="UniProtKB-KW"/>
</dbReference>
<comment type="caution">
    <text evidence="14">The sequence shown here is derived from an EMBL/GenBank/DDBJ whole genome shotgun (WGS) entry which is preliminary data.</text>
</comment>
<dbReference type="GO" id="GO:0005525">
    <property type="term" value="F:GTP binding"/>
    <property type="evidence" value="ECO:0007669"/>
    <property type="project" value="UniProtKB-UniRule"/>
</dbReference>
<keyword evidence="7 10" id="KW-0862">Zinc</keyword>
<dbReference type="Proteomes" id="UP000236000">
    <property type="component" value="Unassembled WGS sequence"/>
</dbReference>
<dbReference type="Gene3D" id="3.40.50.300">
    <property type="entry name" value="P-loop containing nucleotide triphosphate hydrolases"/>
    <property type="match status" value="1"/>
</dbReference>
<proteinExistence type="inferred from homology"/>
<dbReference type="EC" id="3.6.1.-" evidence="10"/>
<dbReference type="NCBIfam" id="TIGR00157">
    <property type="entry name" value="ribosome small subunit-dependent GTPase A"/>
    <property type="match status" value="1"/>
</dbReference>
<organism evidence="14 15">
    <name type="scientific">Akkermansia muciniphila</name>
    <dbReference type="NCBI Taxonomy" id="239935"/>
    <lineage>
        <taxon>Bacteria</taxon>
        <taxon>Pseudomonadati</taxon>
        <taxon>Verrucomicrobiota</taxon>
        <taxon>Verrucomicrobiia</taxon>
        <taxon>Verrucomicrobiales</taxon>
        <taxon>Akkermansiaceae</taxon>
        <taxon>Akkermansia</taxon>
    </lineage>
</organism>
<dbReference type="InterPro" id="IPR030378">
    <property type="entry name" value="G_CP_dom"/>
</dbReference>
<dbReference type="CDD" id="cd01854">
    <property type="entry name" value="YjeQ_EngC"/>
    <property type="match status" value="1"/>
</dbReference>
<accession>A0A2N8HGD2</accession>
<evidence type="ECO:0000256" key="1">
    <source>
        <dbReference type="ARBA" id="ARBA00022490"/>
    </source>
</evidence>
<comment type="cofactor">
    <cofactor evidence="10">
        <name>Zn(2+)</name>
        <dbReference type="ChEBI" id="CHEBI:29105"/>
    </cofactor>
    <text evidence="10">Binds 1 zinc ion per subunit.</text>
</comment>
<evidence type="ECO:0000313" key="15">
    <source>
        <dbReference type="Proteomes" id="UP000236000"/>
    </source>
</evidence>
<feature type="binding site" evidence="10">
    <location>
        <begin position="152"/>
        <end position="155"/>
    </location>
    <ligand>
        <name>GTP</name>
        <dbReference type="ChEBI" id="CHEBI:37565"/>
    </ligand>
</feature>
<feature type="compositionally biased region" description="Basic residues" evidence="11">
    <location>
        <begin position="364"/>
        <end position="373"/>
    </location>
</feature>
<evidence type="ECO:0000256" key="5">
    <source>
        <dbReference type="ARBA" id="ARBA00022741"/>
    </source>
</evidence>
<feature type="domain" description="CP-type G" evidence="13">
    <location>
        <begin position="104"/>
        <end position="264"/>
    </location>
</feature>
<keyword evidence="8 10" id="KW-0694">RNA-binding</keyword>
<evidence type="ECO:0000256" key="6">
    <source>
        <dbReference type="ARBA" id="ARBA00022801"/>
    </source>
</evidence>
<reference evidence="14 15" key="1">
    <citation type="journal article" date="2017" name="BMC Genomics">
        <title>Genome sequencing of 39 Akkermansia muciniphila isolates reveals its population structure, genomic and functional diverisity, and global distribution in mammalian gut microbiotas.</title>
        <authorList>
            <person name="Guo X."/>
            <person name="Li S."/>
            <person name="Zhang J."/>
            <person name="Wu F."/>
            <person name="Li X."/>
            <person name="Wu D."/>
            <person name="Zhang M."/>
            <person name="Ou Z."/>
            <person name="Jie Z."/>
            <person name="Yan Q."/>
            <person name="Li P."/>
            <person name="Yi J."/>
            <person name="Peng Y."/>
        </authorList>
    </citation>
    <scope>NUCLEOTIDE SEQUENCE [LARGE SCALE GENOMIC DNA]</scope>
    <source>
        <strain evidence="14 15">GP24</strain>
    </source>
</reference>
<comment type="function">
    <text evidence="10">One of several proteins that assist in the late maturation steps of the functional core of the 30S ribosomal subunit. Helps release RbfA from mature subunits. May play a role in the assembly of ribosomal proteins into the subunit. Circularly permuted GTPase that catalyzes slow GTP hydrolysis, GTPase activity is stimulated by the 30S ribosomal subunit.</text>
</comment>
<dbReference type="EMBL" id="PJKA01000003">
    <property type="protein sequence ID" value="PNC19799.1"/>
    <property type="molecule type" value="Genomic_DNA"/>
</dbReference>
<evidence type="ECO:0000256" key="4">
    <source>
        <dbReference type="ARBA" id="ARBA00022730"/>
    </source>
</evidence>
<dbReference type="PROSITE" id="PS51721">
    <property type="entry name" value="G_CP"/>
    <property type="match status" value="1"/>
</dbReference>
<dbReference type="GO" id="GO:0005737">
    <property type="term" value="C:cytoplasm"/>
    <property type="evidence" value="ECO:0007669"/>
    <property type="project" value="UniProtKB-SubCell"/>
</dbReference>
<protein>
    <recommendedName>
        <fullName evidence="10">Small ribosomal subunit biogenesis GTPase RsgA</fullName>
        <ecNumber evidence="10">3.6.1.-</ecNumber>
    </recommendedName>
</protein>
<dbReference type="InterPro" id="IPR010914">
    <property type="entry name" value="RsgA_GTPase_dom"/>
</dbReference>
<feature type="binding site" evidence="10">
    <location>
        <position position="292"/>
    </location>
    <ligand>
        <name>Zn(2+)</name>
        <dbReference type="ChEBI" id="CHEBI:29105"/>
    </ligand>
</feature>
<dbReference type="GO" id="GO:0042274">
    <property type="term" value="P:ribosomal small subunit biogenesis"/>
    <property type="evidence" value="ECO:0007669"/>
    <property type="project" value="UniProtKB-UniRule"/>
</dbReference>
<keyword evidence="1 10" id="KW-0963">Cytoplasm</keyword>
<dbReference type="OrthoDB" id="9809485at2"/>
<dbReference type="Pfam" id="PF03193">
    <property type="entry name" value="RsgA_GTPase"/>
    <property type="match status" value="1"/>
</dbReference>
<dbReference type="GO" id="GO:0003924">
    <property type="term" value="F:GTPase activity"/>
    <property type="evidence" value="ECO:0007669"/>
    <property type="project" value="UniProtKB-UniRule"/>
</dbReference>
<evidence type="ECO:0000256" key="8">
    <source>
        <dbReference type="ARBA" id="ARBA00022884"/>
    </source>
</evidence>
<dbReference type="PANTHER" id="PTHR32120:SF10">
    <property type="entry name" value="SMALL RIBOSOMAL SUBUNIT BIOGENESIS GTPASE RSGA"/>
    <property type="match status" value="1"/>
</dbReference>
<comment type="similarity">
    <text evidence="10">Belongs to the TRAFAC class YlqF/YawG GTPase family. RsgA subfamily.</text>
</comment>
<keyword evidence="9 10" id="KW-0342">GTP-binding</keyword>
<dbReference type="HAMAP" id="MF_01820">
    <property type="entry name" value="GTPase_RsgA"/>
    <property type="match status" value="1"/>
</dbReference>
<keyword evidence="4 10" id="KW-0699">rRNA-binding</keyword>
<evidence type="ECO:0000256" key="7">
    <source>
        <dbReference type="ARBA" id="ARBA00022833"/>
    </source>
</evidence>
<feature type="compositionally biased region" description="Basic and acidic residues" evidence="11">
    <location>
        <begin position="354"/>
        <end position="363"/>
    </location>
</feature>
<evidence type="ECO:0000259" key="12">
    <source>
        <dbReference type="PROSITE" id="PS50936"/>
    </source>
</evidence>
<evidence type="ECO:0000256" key="11">
    <source>
        <dbReference type="SAM" id="MobiDB-lite"/>
    </source>
</evidence>
<dbReference type="InterPro" id="IPR004881">
    <property type="entry name" value="Ribosome_biogen_GTPase_RsgA"/>
</dbReference>
<dbReference type="InterPro" id="IPR027417">
    <property type="entry name" value="P-loop_NTPase"/>
</dbReference>